<dbReference type="InterPro" id="IPR010318">
    <property type="entry name" value="S-Me-THD_N"/>
</dbReference>
<evidence type="ECO:0000259" key="1">
    <source>
        <dbReference type="Pfam" id="PF06032"/>
    </source>
</evidence>
<dbReference type="Pfam" id="PF20906">
    <property type="entry name" value="S-Me-THD_C"/>
    <property type="match status" value="1"/>
</dbReference>
<organism evidence="3 4">
    <name type="scientific">Sporosarcina soli</name>
    <dbReference type="NCBI Taxonomy" id="334736"/>
    <lineage>
        <taxon>Bacteria</taxon>
        <taxon>Bacillati</taxon>
        <taxon>Bacillota</taxon>
        <taxon>Bacilli</taxon>
        <taxon>Bacillales</taxon>
        <taxon>Caryophanaceae</taxon>
        <taxon>Sporosarcina</taxon>
    </lineage>
</organism>
<dbReference type="InterPro" id="IPR024071">
    <property type="entry name" value="S-Me-THD_C_sf"/>
</dbReference>
<accession>A0ABW0TPT5</accession>
<gene>
    <name evidence="3" type="ORF">ACFPRA_21810</name>
</gene>
<dbReference type="Gene3D" id="3.40.1610.10">
    <property type="entry name" value="CV3147-like domain"/>
    <property type="match status" value="1"/>
</dbReference>
<keyword evidence="4" id="KW-1185">Reference proteome</keyword>
<dbReference type="Pfam" id="PF06032">
    <property type="entry name" value="S-Me-THD_N"/>
    <property type="match status" value="1"/>
</dbReference>
<dbReference type="Gene3D" id="2.40.390.10">
    <property type="entry name" value="CV3147-like"/>
    <property type="match status" value="1"/>
</dbReference>
<comment type="caution">
    <text evidence="3">The sequence shown here is derived from an EMBL/GenBank/DDBJ whole genome shotgun (WGS) entry which is preliminary data.</text>
</comment>
<dbReference type="InterPro" id="IPR027479">
    <property type="entry name" value="S-Me-THD_N_sf"/>
</dbReference>
<dbReference type="Proteomes" id="UP001596109">
    <property type="component" value="Unassembled WGS sequence"/>
</dbReference>
<dbReference type="SUPFAM" id="SSF160991">
    <property type="entry name" value="CV3147-like"/>
    <property type="match status" value="1"/>
</dbReference>
<dbReference type="EMBL" id="JBHSNO010000016">
    <property type="protein sequence ID" value="MFC5591527.1"/>
    <property type="molecule type" value="Genomic_DNA"/>
</dbReference>
<evidence type="ECO:0000313" key="4">
    <source>
        <dbReference type="Proteomes" id="UP001596109"/>
    </source>
</evidence>
<feature type="domain" description="S-Me-THD-like C-terminal" evidence="2">
    <location>
        <begin position="176"/>
        <end position="329"/>
    </location>
</feature>
<reference evidence="4" key="1">
    <citation type="journal article" date="2019" name="Int. J. Syst. Evol. Microbiol.">
        <title>The Global Catalogue of Microorganisms (GCM) 10K type strain sequencing project: providing services to taxonomists for standard genome sequencing and annotation.</title>
        <authorList>
            <consortium name="The Broad Institute Genomics Platform"/>
            <consortium name="The Broad Institute Genome Sequencing Center for Infectious Disease"/>
            <person name="Wu L."/>
            <person name="Ma J."/>
        </authorList>
    </citation>
    <scope>NUCLEOTIDE SEQUENCE [LARGE SCALE GENOMIC DNA]</scope>
    <source>
        <strain evidence="4">CGMCC 4.1434</strain>
    </source>
</reference>
<evidence type="ECO:0000259" key="2">
    <source>
        <dbReference type="Pfam" id="PF20906"/>
    </source>
</evidence>
<name>A0ABW0TPT5_9BACL</name>
<proteinExistence type="predicted"/>
<sequence>MKLETLTADMVEAIVLGGCILGGGGGGSRIEGEEFANLAFQMGEPTFVQLNSLNSDDVVLTVSGVGAPAAKEQYVKPADYLQAIEMLISSLEKPPVAIMTNENGGFATVNGFLQSALLNIPLLDAACNGRAHPTGIMGSMGLNELKDYTSMQVGIGGKKGTSARVELFAKGSLDTCSKMIRQGAVQAGGLVTVARNPVTANYIEKFGAVGAITHAYEVGQAFLKGENPQERVRNVASVLGGEIIVEGNVESFNLITKDGFDLGSFTVKASEDKYDLTFWNEFMSIDCNGERISTFPNLIMTFSKETGLPITSAELEENHPVYIISTPYQNLKLGRGMFVEENYTSVEEVLGIEVKKYISKIFE</sequence>
<feature type="domain" description="S-Me-THD N-terminal" evidence="1">
    <location>
        <begin position="11"/>
        <end position="143"/>
    </location>
</feature>
<dbReference type="RefSeq" id="WP_381439424.1">
    <property type="nucleotide sequence ID" value="NZ_JBHSNO010000016.1"/>
</dbReference>
<evidence type="ECO:0000313" key="3">
    <source>
        <dbReference type="EMBL" id="MFC5591527.1"/>
    </source>
</evidence>
<dbReference type="InterPro" id="IPR048350">
    <property type="entry name" value="S-Me-THD-like_C"/>
</dbReference>
<protein>
    <submittedName>
        <fullName evidence="3">DUF917 family protein</fullName>
    </submittedName>
</protein>